<dbReference type="InterPro" id="IPR001254">
    <property type="entry name" value="Trypsin_dom"/>
</dbReference>
<dbReference type="SMART" id="SM00020">
    <property type="entry name" value="Tryp_SPc"/>
    <property type="match status" value="1"/>
</dbReference>
<dbReference type="Proteomes" id="UP000199650">
    <property type="component" value="Unassembled WGS sequence"/>
</dbReference>
<dbReference type="PANTHER" id="PTHR15462:SF8">
    <property type="entry name" value="SERINE PROTEASE"/>
    <property type="match status" value="1"/>
</dbReference>
<dbReference type="Pfam" id="PF13365">
    <property type="entry name" value="Trypsin_2"/>
    <property type="match status" value="1"/>
</dbReference>
<dbReference type="InterPro" id="IPR018114">
    <property type="entry name" value="TRYPSIN_HIS"/>
</dbReference>
<evidence type="ECO:0000256" key="2">
    <source>
        <dbReference type="SAM" id="SignalP"/>
    </source>
</evidence>
<dbReference type="PRINTS" id="PR00722">
    <property type="entry name" value="CHYMOTRYPSIN"/>
</dbReference>
<dbReference type="InterPro" id="IPR009003">
    <property type="entry name" value="Peptidase_S1_PA"/>
</dbReference>
<feature type="signal peptide" evidence="2">
    <location>
        <begin position="1"/>
        <end position="23"/>
    </location>
</feature>
<evidence type="ECO:0000313" key="4">
    <source>
        <dbReference type="EMBL" id="SEW03376.1"/>
    </source>
</evidence>
<dbReference type="AlphaFoldDB" id="A0A1I0NPZ5"/>
<dbReference type="Gene3D" id="2.40.10.10">
    <property type="entry name" value="Trypsin-like serine proteases"/>
    <property type="match status" value="2"/>
</dbReference>
<protein>
    <submittedName>
        <fullName evidence="4">Protease YdgD</fullName>
    </submittedName>
</protein>
<keyword evidence="1 2" id="KW-0732">Signal</keyword>
<evidence type="ECO:0000256" key="1">
    <source>
        <dbReference type="ARBA" id="ARBA00022729"/>
    </source>
</evidence>
<keyword evidence="4" id="KW-0378">Hydrolase</keyword>
<dbReference type="GO" id="GO:0004252">
    <property type="term" value="F:serine-type endopeptidase activity"/>
    <property type="evidence" value="ECO:0007669"/>
    <property type="project" value="InterPro"/>
</dbReference>
<reference evidence="4 5" key="1">
    <citation type="submission" date="2016-10" db="EMBL/GenBank/DDBJ databases">
        <authorList>
            <person name="de Groot N.N."/>
        </authorList>
    </citation>
    <scope>NUCLEOTIDE SEQUENCE [LARGE SCALE GENOMIC DNA]</scope>
    <source>
        <strain evidence="4 5">DSM 29439</strain>
    </source>
</reference>
<feature type="chain" id="PRO_5011452347" evidence="2">
    <location>
        <begin position="24"/>
        <end position="272"/>
    </location>
</feature>
<name>A0A1I0NPZ5_9RHOB</name>
<dbReference type="InterPro" id="IPR043504">
    <property type="entry name" value="Peptidase_S1_PA_chymotrypsin"/>
</dbReference>
<dbReference type="PANTHER" id="PTHR15462">
    <property type="entry name" value="SERINE PROTEASE"/>
    <property type="match status" value="1"/>
</dbReference>
<dbReference type="PROSITE" id="PS00134">
    <property type="entry name" value="TRYPSIN_HIS"/>
    <property type="match status" value="1"/>
</dbReference>
<evidence type="ECO:0000313" key="5">
    <source>
        <dbReference type="Proteomes" id="UP000199650"/>
    </source>
</evidence>
<dbReference type="PROSITE" id="PS50240">
    <property type="entry name" value="TRYPSIN_DOM"/>
    <property type="match status" value="1"/>
</dbReference>
<dbReference type="InterPro" id="IPR050966">
    <property type="entry name" value="Glutamyl_endopeptidase"/>
</dbReference>
<accession>A0A1I0NPZ5</accession>
<dbReference type="STRING" id="1173584.SAMN05444851_0995"/>
<evidence type="ECO:0000259" key="3">
    <source>
        <dbReference type="PROSITE" id="PS50240"/>
    </source>
</evidence>
<keyword evidence="5" id="KW-1185">Reference proteome</keyword>
<gene>
    <name evidence="4" type="ORF">SAMN05444851_0995</name>
</gene>
<keyword evidence="4" id="KW-0645">Protease</keyword>
<sequence length="272" mass="29164">MLRLRCFFLCFSALLLTLPAAMAEESTSLRRLTKREDLFGYEAVGRLDFGQTGYCTGVLITTDLVLTAAHCLRSVARAGHVQGLRFRAGLRDGRAVATRNAKLAIMHPDYDPNQRMNAVNIRNDVGLVQLDAPIAAAVAAPFAVAQLPPTKRKVSVVSFGEGRDAALSRQAVCDVLGRNAGLLAFDCDVTFGSSGAPVFDDSARRVRIVSLVSAGTRGGRNKIAYGTELFERVAEIKRALRAGTGIIGKTGFKPRRLGVGQSNDGGAKFLRP</sequence>
<dbReference type="InterPro" id="IPR001314">
    <property type="entry name" value="Peptidase_S1A"/>
</dbReference>
<proteinExistence type="predicted"/>
<dbReference type="SUPFAM" id="SSF50494">
    <property type="entry name" value="Trypsin-like serine proteases"/>
    <property type="match status" value="1"/>
</dbReference>
<organism evidence="4 5">
    <name type="scientific">Aliiroseovarius sediminilitoris</name>
    <dbReference type="NCBI Taxonomy" id="1173584"/>
    <lineage>
        <taxon>Bacteria</taxon>
        <taxon>Pseudomonadati</taxon>
        <taxon>Pseudomonadota</taxon>
        <taxon>Alphaproteobacteria</taxon>
        <taxon>Rhodobacterales</taxon>
        <taxon>Paracoccaceae</taxon>
        <taxon>Aliiroseovarius</taxon>
    </lineage>
</organism>
<feature type="domain" description="Peptidase S1" evidence="3">
    <location>
        <begin position="54"/>
        <end position="245"/>
    </location>
</feature>
<dbReference type="GO" id="GO:0006508">
    <property type="term" value="P:proteolysis"/>
    <property type="evidence" value="ECO:0007669"/>
    <property type="project" value="UniProtKB-KW"/>
</dbReference>
<dbReference type="EMBL" id="FOJB01000001">
    <property type="protein sequence ID" value="SEW03376.1"/>
    <property type="molecule type" value="Genomic_DNA"/>
</dbReference>